<accession>A0A9X1FM31</accession>
<organism evidence="2 3">
    <name type="scientific">Halomarinibacterium sedimenti</name>
    <dbReference type="NCBI Taxonomy" id="2857106"/>
    <lineage>
        <taxon>Bacteria</taxon>
        <taxon>Pseudomonadati</taxon>
        <taxon>Bacteroidota</taxon>
        <taxon>Flavobacteriia</taxon>
        <taxon>Flavobacteriales</taxon>
        <taxon>Flavobacteriaceae</taxon>
        <taxon>Halomarinibacterium</taxon>
    </lineage>
</organism>
<comment type="caution">
    <text evidence="2">The sequence shown here is derived from an EMBL/GenBank/DDBJ whole genome shotgun (WGS) entry which is preliminary data.</text>
</comment>
<dbReference type="AlphaFoldDB" id="A0A9X1FM31"/>
<feature type="transmembrane region" description="Helical" evidence="1">
    <location>
        <begin position="39"/>
        <end position="62"/>
    </location>
</feature>
<keyword evidence="1" id="KW-0812">Transmembrane</keyword>
<keyword evidence="1" id="KW-0472">Membrane</keyword>
<sequence>MEHPIFEKIQRSPQPDFGDVISKSFELYKKTFTQGLTHTLISLVVVIPFILIIYIPLIPMYIEMIQNAGDPYYTPTAFEDYSIAMIVGWVILVFLFSFLMQMVNMSIFGHFFKDLKRMDYGTNEDIGGYFTLLKTHFSKLFMLSLATLGIALLAALLCYLPIFYVMIPLHWAFPIFIFNDKLSVSDTIKAAFKFGNKNWLTFAGIGIVVSIIASLGAIACYIGMIATLFFTYIATYVTYRDTIGFEDVDGISSIGKPVEE</sequence>
<feature type="transmembrane region" description="Helical" evidence="1">
    <location>
        <begin position="140"/>
        <end position="167"/>
    </location>
</feature>
<feature type="transmembrane region" description="Helical" evidence="1">
    <location>
        <begin position="82"/>
        <end position="108"/>
    </location>
</feature>
<reference evidence="2" key="1">
    <citation type="submission" date="2021-07" db="EMBL/GenBank/DDBJ databases">
        <title>Aureisphaera sp. CAU 1614 isolated from sea sediment.</title>
        <authorList>
            <person name="Kim W."/>
        </authorList>
    </citation>
    <scope>NUCLEOTIDE SEQUENCE</scope>
    <source>
        <strain evidence="2">CAU 1614</strain>
    </source>
</reference>
<gene>
    <name evidence="2" type="ORF">KXJ69_01755</name>
</gene>
<dbReference type="Proteomes" id="UP001138686">
    <property type="component" value="Unassembled WGS sequence"/>
</dbReference>
<evidence type="ECO:0000313" key="2">
    <source>
        <dbReference type="EMBL" id="MBW2936810.1"/>
    </source>
</evidence>
<proteinExistence type="predicted"/>
<name>A0A9X1FM31_9FLAO</name>
<keyword evidence="1" id="KW-1133">Transmembrane helix</keyword>
<keyword evidence="3" id="KW-1185">Reference proteome</keyword>
<protein>
    <recommendedName>
        <fullName evidence="4">DUF4013 domain-containing protein</fullName>
    </recommendedName>
</protein>
<evidence type="ECO:0000313" key="3">
    <source>
        <dbReference type="Proteomes" id="UP001138686"/>
    </source>
</evidence>
<feature type="transmembrane region" description="Helical" evidence="1">
    <location>
        <begin position="202"/>
        <end position="230"/>
    </location>
</feature>
<evidence type="ECO:0000256" key="1">
    <source>
        <dbReference type="SAM" id="Phobius"/>
    </source>
</evidence>
<evidence type="ECO:0008006" key="4">
    <source>
        <dbReference type="Google" id="ProtNLM"/>
    </source>
</evidence>
<dbReference type="EMBL" id="JAHWDP010000001">
    <property type="protein sequence ID" value="MBW2936810.1"/>
    <property type="molecule type" value="Genomic_DNA"/>
</dbReference>
<dbReference type="RefSeq" id="WP_219050673.1">
    <property type="nucleotide sequence ID" value="NZ_JAHWDP010000001.1"/>
</dbReference>